<protein>
    <submittedName>
        <fullName evidence="1">Uncharacterized protein</fullName>
    </submittedName>
</protein>
<comment type="caution">
    <text evidence="1">The sequence shown here is derived from an EMBL/GenBank/DDBJ whole genome shotgun (WGS) entry which is preliminary data.</text>
</comment>
<dbReference type="RefSeq" id="XP_070881689.1">
    <property type="nucleotide sequence ID" value="XM_071030308.1"/>
</dbReference>
<keyword evidence="2" id="KW-1185">Reference proteome</keyword>
<reference evidence="1 2" key="1">
    <citation type="submission" date="2024-07" db="EMBL/GenBank/DDBJ databases">
        <title>Section-level genome sequencing and comparative genomics of Aspergillus sections Usti and Cavernicolus.</title>
        <authorList>
            <consortium name="Lawrence Berkeley National Laboratory"/>
            <person name="Nybo J.L."/>
            <person name="Vesth T.C."/>
            <person name="Theobald S."/>
            <person name="Frisvad J.C."/>
            <person name="Larsen T.O."/>
            <person name="Kjaerboelling I."/>
            <person name="Rothschild-Mancinelli K."/>
            <person name="Lyhne E.K."/>
            <person name="Kogle M.E."/>
            <person name="Barry K."/>
            <person name="Clum A."/>
            <person name="Na H."/>
            <person name="Ledsgaard L."/>
            <person name="Lin J."/>
            <person name="Lipzen A."/>
            <person name="Kuo A."/>
            <person name="Riley R."/>
            <person name="Mondo S."/>
            <person name="Labutti K."/>
            <person name="Haridas S."/>
            <person name="Pangalinan J."/>
            <person name="Salamov A.A."/>
            <person name="Simmons B.A."/>
            <person name="Magnuson J.K."/>
            <person name="Chen J."/>
            <person name="Drula E."/>
            <person name="Henrissat B."/>
            <person name="Wiebenga A."/>
            <person name="Lubbers R.J."/>
            <person name="Gomes A.C."/>
            <person name="Macurrencykelacurrency M.R."/>
            <person name="Stajich J."/>
            <person name="Grigoriev I.V."/>
            <person name="Mortensen U.H."/>
            <person name="De Vries R.P."/>
            <person name="Baker S.E."/>
            <person name="Andersen M.R."/>
        </authorList>
    </citation>
    <scope>NUCLEOTIDE SEQUENCE [LARGE SCALE GENOMIC DNA]</scope>
    <source>
        <strain evidence="1 2">CBS 449.75</strain>
    </source>
</reference>
<dbReference type="Proteomes" id="UP001610432">
    <property type="component" value="Unassembled WGS sequence"/>
</dbReference>
<name>A0ABR4LE24_9EURO</name>
<evidence type="ECO:0000313" key="1">
    <source>
        <dbReference type="EMBL" id="KAL2862710.1"/>
    </source>
</evidence>
<sequence length="281" mass="32297">MVARSVRWLARSGNMLDQVVGVFMPGCYFVPRQPSKPELLTHIMDDPSIAVKINIITSLSEKIALLCLQYTQHCRDMEIDQLHQAVIDLKTVTENLMGLLNSSNTKSTGASQKLLVALKESLSTLQRLKREISPGIPRTVLSQVGFCTLKWPLGSKSARKSIQDLSHCIQVMSSVLPVKQTHIPESGPHDFKYFVMTNPQWPRSNPAGFLRTYRTEQQTIHYEEYDFFKPGWERTTFFLDHERGEVDDNYEEVPVGEAEQLIQEKLQRKYKREAVDCHRYQ</sequence>
<evidence type="ECO:0000313" key="2">
    <source>
        <dbReference type="Proteomes" id="UP001610432"/>
    </source>
</evidence>
<accession>A0ABR4LE24</accession>
<dbReference type="EMBL" id="JBFXLQ010000063">
    <property type="protein sequence ID" value="KAL2862710.1"/>
    <property type="molecule type" value="Genomic_DNA"/>
</dbReference>
<dbReference type="GeneID" id="98145380"/>
<gene>
    <name evidence="1" type="ORF">BJX67DRAFT_365844</name>
</gene>
<organism evidence="1 2">
    <name type="scientific">Aspergillus lucknowensis</name>
    <dbReference type="NCBI Taxonomy" id="176173"/>
    <lineage>
        <taxon>Eukaryota</taxon>
        <taxon>Fungi</taxon>
        <taxon>Dikarya</taxon>
        <taxon>Ascomycota</taxon>
        <taxon>Pezizomycotina</taxon>
        <taxon>Eurotiomycetes</taxon>
        <taxon>Eurotiomycetidae</taxon>
        <taxon>Eurotiales</taxon>
        <taxon>Aspergillaceae</taxon>
        <taxon>Aspergillus</taxon>
        <taxon>Aspergillus subgen. Nidulantes</taxon>
    </lineage>
</organism>
<proteinExistence type="predicted"/>